<evidence type="ECO:0000259" key="6">
    <source>
        <dbReference type="PROSITE" id="PS50011"/>
    </source>
</evidence>
<evidence type="ECO:0000256" key="5">
    <source>
        <dbReference type="SAM" id="Phobius"/>
    </source>
</evidence>
<proteinExistence type="predicted"/>
<dbReference type="Gene3D" id="1.25.40.10">
    <property type="entry name" value="Tetratricopeptide repeat domain"/>
    <property type="match status" value="3"/>
</dbReference>
<comment type="caution">
    <text evidence="7">The sequence shown here is derived from an EMBL/GenBank/DDBJ whole genome shotgun (WGS) entry which is preliminary data.</text>
</comment>
<keyword evidence="5" id="KW-1133">Transmembrane helix</keyword>
<keyword evidence="2" id="KW-0547">Nucleotide-binding</keyword>
<keyword evidence="3 7" id="KW-0418">Kinase</keyword>
<sequence length="986" mass="108362">MSTPRSQQVREIFEQTLDLPPEQRPAFLDEACAGDTALRAKVQALLDAHEESGDFLSPGSIGAALGDIVTGEEDTLVGRTIGRYRILSLIDRGGMGAVYRAEQDRPRRQVAVKLIDRVFASEELLRRFEFEAEVLGRLQHPSIAQILEAGSTAMGGGNRPYFAMELVEGLPLDEYASEHQLSTRDRLVLMIRLCEAVQHAHRSGVIHRDLKPANILVTADGVPKILDFGVARVNDPDMKSGAAPTADGTVIGTLPYMSPEQLRGTPGDVDTRSDVYALGVVCYELLTGNLPRVLKGLSLVEAAAAASDRTALPLEAPGQTFPMDLKTIVAKSLEGDPDRRYGSASEFAGDLRRFLDHQPIAARPASGFYQVRKLMSRHRLATGLLAALIGVLAVFGIVMGVQANRIAEERDRAELEAGTARQVSEYLQDLFVAPDPWSSAGSDLSARELLDRGREKIDQELDGQPELKTRMLTILGRTYHGLGDQEISGELLEEALELSAADNTVGRMEALRALSRWHRSEGSNDQAIDTARQALALSESEYGPDSTEAATDLVYLGSALRDSGRHEEAGPYLERSAAIREQVLGPDHLALGWSLYHLGWLRHKEERDEDADALYRRACSIMDKNLGSDNPTYAVCLGDWAKVLATIGELEPAREKLEQSLAIRNTVFPEGHPETANGVTDLGYLLWRMGDIPAAAEQYETAYRMRLALFGESHPVTLESMMSMALVHERQNRPDEADRVARERMELARQYDGPDGPVFIKGLYGYGSLLVRIGRFNQARAIHRELVAVLPIDTGDARRAAGIRYSLVSLLVGPGDAEEALRLIDEIETALSDRPELQYPPKAGVAFYAGRALMELNRDQEARTRLEAALETQLAETGEDHRRVADSSWLLGMCRWRLGDREAGLTAMNRAAGIYQRIQGEDGLEYNLFQAQLLAGDGKANEAETALAKAVTAGLSSWKVELHLRLHPLGSDPAFRRLKEVVAQRL</sequence>
<dbReference type="InterPro" id="IPR011009">
    <property type="entry name" value="Kinase-like_dom_sf"/>
</dbReference>
<keyword evidence="7" id="KW-0723">Serine/threonine-protein kinase</keyword>
<dbReference type="GO" id="GO:0004674">
    <property type="term" value="F:protein serine/threonine kinase activity"/>
    <property type="evidence" value="ECO:0007669"/>
    <property type="project" value="UniProtKB-KW"/>
</dbReference>
<dbReference type="InterPro" id="IPR008271">
    <property type="entry name" value="Ser/Thr_kinase_AS"/>
</dbReference>
<dbReference type="PROSITE" id="PS50011">
    <property type="entry name" value="PROTEIN_KINASE_DOM"/>
    <property type="match status" value="1"/>
</dbReference>
<dbReference type="Pfam" id="PF13432">
    <property type="entry name" value="TPR_16"/>
    <property type="match status" value="1"/>
</dbReference>
<dbReference type="AlphaFoldDB" id="A0A8J6Y1R7"/>
<dbReference type="InterPro" id="IPR019734">
    <property type="entry name" value="TPR_rpt"/>
</dbReference>
<protein>
    <submittedName>
        <fullName evidence="7">Serine/threonine protein kinase</fullName>
    </submittedName>
</protein>
<reference evidence="7 8" key="1">
    <citation type="submission" date="2020-08" db="EMBL/GenBank/DDBJ databases">
        <title>Acidobacteriota in marine sediments use diverse sulfur dissimilation pathways.</title>
        <authorList>
            <person name="Wasmund K."/>
        </authorList>
    </citation>
    <scope>NUCLEOTIDE SEQUENCE [LARGE SCALE GENOMIC DNA]</scope>
    <source>
        <strain evidence="7">MAG AM4</strain>
    </source>
</reference>
<dbReference type="CDD" id="cd14014">
    <property type="entry name" value="STKc_PknB_like"/>
    <property type="match status" value="1"/>
</dbReference>
<evidence type="ECO:0000256" key="3">
    <source>
        <dbReference type="ARBA" id="ARBA00022777"/>
    </source>
</evidence>
<keyword evidence="4" id="KW-0067">ATP-binding</keyword>
<dbReference type="Pfam" id="PF13424">
    <property type="entry name" value="TPR_12"/>
    <property type="match status" value="2"/>
</dbReference>
<feature type="domain" description="Protein kinase" evidence="6">
    <location>
        <begin position="84"/>
        <end position="355"/>
    </location>
</feature>
<dbReference type="SMART" id="SM00028">
    <property type="entry name" value="TPR"/>
    <property type="match status" value="8"/>
</dbReference>
<dbReference type="PANTHER" id="PTHR43289:SF6">
    <property type="entry name" value="SERINE_THREONINE-PROTEIN KINASE NEKL-3"/>
    <property type="match status" value="1"/>
</dbReference>
<evidence type="ECO:0000313" key="8">
    <source>
        <dbReference type="Proteomes" id="UP000648239"/>
    </source>
</evidence>
<keyword evidence="1" id="KW-0808">Transferase</keyword>
<keyword evidence="5" id="KW-0472">Membrane</keyword>
<dbReference type="Gene3D" id="3.30.200.20">
    <property type="entry name" value="Phosphorylase Kinase, domain 1"/>
    <property type="match status" value="1"/>
</dbReference>
<dbReference type="Gene3D" id="1.10.510.10">
    <property type="entry name" value="Transferase(Phosphotransferase) domain 1"/>
    <property type="match status" value="1"/>
</dbReference>
<name>A0A8J6Y1R7_9BACT</name>
<dbReference type="PROSITE" id="PS00108">
    <property type="entry name" value="PROTEIN_KINASE_ST"/>
    <property type="match status" value="1"/>
</dbReference>
<dbReference type="SUPFAM" id="SSF48452">
    <property type="entry name" value="TPR-like"/>
    <property type="match status" value="4"/>
</dbReference>
<organism evidence="7 8">
    <name type="scientific">Candidatus Polarisedimenticola svalbardensis</name>
    <dbReference type="NCBI Taxonomy" id="2886004"/>
    <lineage>
        <taxon>Bacteria</taxon>
        <taxon>Pseudomonadati</taxon>
        <taxon>Acidobacteriota</taxon>
        <taxon>Candidatus Polarisedimenticolia</taxon>
        <taxon>Candidatus Polarisedimenticolales</taxon>
        <taxon>Candidatus Polarisedimenticolaceae</taxon>
        <taxon>Candidatus Polarisedimenticola</taxon>
    </lineage>
</organism>
<dbReference type="PANTHER" id="PTHR43289">
    <property type="entry name" value="MITOGEN-ACTIVATED PROTEIN KINASE KINASE KINASE 20-RELATED"/>
    <property type="match status" value="1"/>
</dbReference>
<evidence type="ECO:0000256" key="4">
    <source>
        <dbReference type="ARBA" id="ARBA00022840"/>
    </source>
</evidence>
<dbReference type="SMART" id="SM00220">
    <property type="entry name" value="S_TKc"/>
    <property type="match status" value="1"/>
</dbReference>
<evidence type="ECO:0000256" key="2">
    <source>
        <dbReference type="ARBA" id="ARBA00022741"/>
    </source>
</evidence>
<dbReference type="Pfam" id="PF13181">
    <property type="entry name" value="TPR_8"/>
    <property type="match status" value="1"/>
</dbReference>
<dbReference type="GO" id="GO:0005524">
    <property type="term" value="F:ATP binding"/>
    <property type="evidence" value="ECO:0007669"/>
    <property type="project" value="UniProtKB-KW"/>
</dbReference>
<dbReference type="InterPro" id="IPR011990">
    <property type="entry name" value="TPR-like_helical_dom_sf"/>
</dbReference>
<evidence type="ECO:0000256" key="1">
    <source>
        <dbReference type="ARBA" id="ARBA00022679"/>
    </source>
</evidence>
<feature type="transmembrane region" description="Helical" evidence="5">
    <location>
        <begin position="380"/>
        <end position="401"/>
    </location>
</feature>
<dbReference type="SUPFAM" id="SSF56112">
    <property type="entry name" value="Protein kinase-like (PK-like)"/>
    <property type="match status" value="1"/>
</dbReference>
<dbReference type="Pfam" id="PF00069">
    <property type="entry name" value="Pkinase"/>
    <property type="match status" value="1"/>
</dbReference>
<gene>
    <name evidence="7" type="ORF">IFK94_10780</name>
</gene>
<keyword evidence="5" id="KW-0812">Transmembrane</keyword>
<accession>A0A8J6Y1R7</accession>
<dbReference type="InterPro" id="IPR000719">
    <property type="entry name" value="Prot_kinase_dom"/>
</dbReference>
<dbReference type="Proteomes" id="UP000648239">
    <property type="component" value="Unassembled WGS sequence"/>
</dbReference>
<evidence type="ECO:0000313" key="7">
    <source>
        <dbReference type="EMBL" id="MBD3868597.1"/>
    </source>
</evidence>
<dbReference type="EMBL" id="JACXWD010000036">
    <property type="protein sequence ID" value="MBD3868597.1"/>
    <property type="molecule type" value="Genomic_DNA"/>
</dbReference>